<keyword evidence="2 7" id="KW-0812">Transmembrane</keyword>
<evidence type="ECO:0000256" key="1">
    <source>
        <dbReference type="ARBA" id="ARBA00004141"/>
    </source>
</evidence>
<evidence type="ECO:0000256" key="2">
    <source>
        <dbReference type="ARBA" id="ARBA00022692"/>
    </source>
</evidence>
<evidence type="ECO:0000256" key="8">
    <source>
        <dbReference type="SAM" id="SignalP"/>
    </source>
</evidence>
<evidence type="ECO:0000313" key="11">
    <source>
        <dbReference type="Proteomes" id="UP001479290"/>
    </source>
</evidence>
<dbReference type="PANTHER" id="PTHR21229">
    <property type="entry name" value="LUNG SEVEN TRANSMEMBRANE RECEPTOR"/>
    <property type="match status" value="1"/>
</dbReference>
<evidence type="ECO:0000256" key="6">
    <source>
        <dbReference type="SAM" id="MobiDB-lite"/>
    </source>
</evidence>
<name>A0AAW2APZ9_CULAL</name>
<comment type="subcellular location">
    <subcellularLocation>
        <location evidence="1">Membrane</location>
        <topology evidence="1">Multi-pass membrane protein</topology>
    </subcellularLocation>
</comment>
<dbReference type="GO" id="GO:0032050">
    <property type="term" value="F:clathrin heavy chain binding"/>
    <property type="evidence" value="ECO:0007669"/>
    <property type="project" value="TreeGrafter"/>
</dbReference>
<keyword evidence="3 8" id="KW-0732">Signal</keyword>
<dbReference type="Pfam" id="PF06814">
    <property type="entry name" value="GOST_TM"/>
    <property type="match status" value="1"/>
</dbReference>
<evidence type="ECO:0000256" key="5">
    <source>
        <dbReference type="ARBA" id="ARBA00023136"/>
    </source>
</evidence>
<feature type="transmembrane region" description="Helical" evidence="7">
    <location>
        <begin position="364"/>
        <end position="382"/>
    </location>
</feature>
<dbReference type="GO" id="GO:0072583">
    <property type="term" value="P:clathrin-dependent endocytosis"/>
    <property type="evidence" value="ECO:0007669"/>
    <property type="project" value="TreeGrafter"/>
</dbReference>
<dbReference type="EMBL" id="JAWDJR010000005">
    <property type="protein sequence ID" value="KAK9975053.1"/>
    <property type="molecule type" value="Genomic_DNA"/>
</dbReference>
<evidence type="ECO:0000259" key="9">
    <source>
        <dbReference type="Pfam" id="PF06814"/>
    </source>
</evidence>
<evidence type="ECO:0000256" key="7">
    <source>
        <dbReference type="SAM" id="Phobius"/>
    </source>
</evidence>
<feature type="transmembrane region" description="Helical" evidence="7">
    <location>
        <begin position="259"/>
        <end position="279"/>
    </location>
</feature>
<dbReference type="InterPro" id="IPR009637">
    <property type="entry name" value="GPR107/GPR108-like"/>
</dbReference>
<evidence type="ECO:0000256" key="3">
    <source>
        <dbReference type="ARBA" id="ARBA00022729"/>
    </source>
</evidence>
<feature type="transmembrane region" description="Helical" evidence="7">
    <location>
        <begin position="291"/>
        <end position="314"/>
    </location>
</feature>
<feature type="region of interest" description="Disordered" evidence="6">
    <location>
        <begin position="152"/>
        <end position="183"/>
    </location>
</feature>
<protein>
    <recommendedName>
        <fullName evidence="9">GOST seven transmembrane domain-containing protein</fullName>
    </recommendedName>
</protein>
<keyword evidence="4 7" id="KW-1133">Transmembrane helix</keyword>
<comment type="caution">
    <text evidence="10">The sequence shown here is derived from an EMBL/GenBank/DDBJ whole genome shotgun (WGS) entry which is preliminary data.</text>
</comment>
<organism evidence="10 11">
    <name type="scientific">Culter alburnus</name>
    <name type="common">Topmouth culter</name>
    <dbReference type="NCBI Taxonomy" id="194366"/>
    <lineage>
        <taxon>Eukaryota</taxon>
        <taxon>Metazoa</taxon>
        <taxon>Chordata</taxon>
        <taxon>Craniata</taxon>
        <taxon>Vertebrata</taxon>
        <taxon>Euteleostomi</taxon>
        <taxon>Actinopterygii</taxon>
        <taxon>Neopterygii</taxon>
        <taxon>Teleostei</taxon>
        <taxon>Ostariophysi</taxon>
        <taxon>Cypriniformes</taxon>
        <taxon>Xenocyprididae</taxon>
        <taxon>Xenocypridinae</taxon>
        <taxon>Culter</taxon>
    </lineage>
</organism>
<feature type="chain" id="PRO_5043452720" description="GOST seven transmembrane domain-containing protein" evidence="8">
    <location>
        <begin position="26"/>
        <end position="545"/>
    </location>
</feature>
<dbReference type="AlphaFoldDB" id="A0AAW2APZ9"/>
<feature type="transmembrane region" description="Helical" evidence="7">
    <location>
        <begin position="444"/>
        <end position="466"/>
    </location>
</feature>
<reference evidence="10 11" key="1">
    <citation type="submission" date="2024-05" db="EMBL/GenBank/DDBJ databases">
        <title>A high-quality chromosomal-level genome assembly of Topmouth culter (Culter alburnus).</title>
        <authorList>
            <person name="Zhao H."/>
        </authorList>
    </citation>
    <scope>NUCLEOTIDE SEQUENCE [LARGE SCALE GENOMIC DNA]</scope>
    <source>
        <strain evidence="10">CATC2023</strain>
        <tissue evidence="10">Muscle</tissue>
    </source>
</reference>
<dbReference type="GO" id="GO:0005794">
    <property type="term" value="C:Golgi apparatus"/>
    <property type="evidence" value="ECO:0007669"/>
    <property type="project" value="TreeGrafter"/>
</dbReference>
<keyword evidence="11" id="KW-1185">Reference proteome</keyword>
<gene>
    <name evidence="10" type="ORF">ABG768_023116</name>
</gene>
<dbReference type="GO" id="GO:0016020">
    <property type="term" value="C:membrane"/>
    <property type="evidence" value="ECO:0007669"/>
    <property type="project" value="UniProtKB-SubCell"/>
</dbReference>
<sequence>MASGKRCMFTVINVIITALIIESQCRLHHLILKDDIRQRVHLNTFGFYKDGYMSISMNSLRFTEGKMDIDIDSSTIGFSLDRASNNGFSTYLDEGLDYCLLKKDPSSNFAGVLLLLDFKNNLVRKKTSVEAGVFPNIIPVLPKSIAEDLQTEKGKDKDNGPDDGSQSKTGSKSKRDVESKAEDTYPLQNKKNTYSFEFYFNITTDEQQGLYNFYFYNCYSMPVNQESSVSDMLPFSIDINIEEKNPDSFLSAGEIPLPKLYICMSMFFFLIGTLWIHVLRTHSADVYKIHWLMAALPFTKSLSLIFHAIDYYYISNQGFPIEGWAVVYYITHLLKGALLFITIALIGTGWAFVKHILSDKDKKIFMIVIPLQVLANVAYIIIESTEEGSIEYGLWMEILFLVDLLCCGAILFPVVWSIRHLQEASATDGKAAINLAQLKLFRHYYVMIVCYIYFTRIIASLIKVIVPFQWKWLYQLLDELATLTFFFLTGHKFRPASYNPYLLLSVEEEDMEMDDVVTTSTAMGEGVKKVKKLSNGPSEERESMA</sequence>
<dbReference type="Proteomes" id="UP001479290">
    <property type="component" value="Unassembled WGS sequence"/>
</dbReference>
<dbReference type="InterPro" id="IPR053937">
    <property type="entry name" value="GOST_TM"/>
</dbReference>
<feature type="signal peptide" evidence="8">
    <location>
        <begin position="1"/>
        <end position="25"/>
    </location>
</feature>
<accession>A0AAW2APZ9</accession>
<feature type="domain" description="GOST seven transmembrane" evidence="9">
    <location>
        <begin position="256"/>
        <end position="499"/>
    </location>
</feature>
<feature type="transmembrane region" description="Helical" evidence="7">
    <location>
        <begin position="394"/>
        <end position="416"/>
    </location>
</feature>
<evidence type="ECO:0000256" key="4">
    <source>
        <dbReference type="ARBA" id="ARBA00022989"/>
    </source>
</evidence>
<dbReference type="PANTHER" id="PTHR21229:SF12">
    <property type="entry name" value="PROTEIN GPR107"/>
    <property type="match status" value="1"/>
</dbReference>
<dbReference type="GO" id="GO:0030136">
    <property type="term" value="C:clathrin-coated vesicle"/>
    <property type="evidence" value="ECO:0007669"/>
    <property type="project" value="TreeGrafter"/>
</dbReference>
<evidence type="ECO:0000313" key="10">
    <source>
        <dbReference type="EMBL" id="KAK9975053.1"/>
    </source>
</evidence>
<feature type="transmembrane region" description="Helical" evidence="7">
    <location>
        <begin position="326"/>
        <end position="352"/>
    </location>
</feature>
<proteinExistence type="predicted"/>
<feature type="compositionally biased region" description="Basic and acidic residues" evidence="6">
    <location>
        <begin position="173"/>
        <end position="183"/>
    </location>
</feature>
<keyword evidence="5 7" id="KW-0472">Membrane</keyword>